<protein>
    <recommendedName>
        <fullName evidence="2">UPF0173 metal-dependent hydrolase BN1048_01072</fullName>
    </recommendedName>
</protein>
<reference evidence="4 5" key="1">
    <citation type="submission" date="2014-07" db="EMBL/GenBank/DDBJ databases">
        <authorList>
            <person name="Urmite Genomes Urmite Genomes"/>
        </authorList>
    </citation>
    <scope>NUCLEOTIDE SEQUENCE [LARGE SCALE GENOMIC DNA]</scope>
    <source>
        <strain evidence="4 5">13MG44_air</strain>
    </source>
</reference>
<dbReference type="EMBL" id="CCSE01000001">
    <property type="protein sequence ID" value="CEA00758.1"/>
    <property type="molecule type" value="Genomic_DNA"/>
</dbReference>
<dbReference type="SMART" id="SM00849">
    <property type="entry name" value="Lactamase_B"/>
    <property type="match status" value="1"/>
</dbReference>
<keyword evidence="1 2" id="KW-0378">Hydrolase</keyword>
<gene>
    <name evidence="4" type="primary">gloB</name>
    <name evidence="4" type="ORF">BN1048_01072</name>
</gene>
<dbReference type="SUPFAM" id="SSF56281">
    <property type="entry name" value="Metallo-hydrolase/oxidoreductase"/>
    <property type="match status" value="1"/>
</dbReference>
<dbReference type="GO" id="GO:0016787">
    <property type="term" value="F:hydrolase activity"/>
    <property type="evidence" value="ECO:0007669"/>
    <property type="project" value="UniProtKB-UniRule"/>
</dbReference>
<dbReference type="HOGENOM" id="CLU_070010_4_1_9"/>
<dbReference type="OrthoDB" id="9789133at2"/>
<comment type="similarity">
    <text evidence="2">Belongs to the UPF0173 family.</text>
</comment>
<dbReference type="Pfam" id="PF12706">
    <property type="entry name" value="Lactamase_B_2"/>
    <property type="match status" value="1"/>
</dbReference>
<evidence type="ECO:0000256" key="2">
    <source>
        <dbReference type="HAMAP-Rule" id="MF_00457"/>
    </source>
</evidence>
<dbReference type="InterPro" id="IPR036866">
    <property type="entry name" value="RibonucZ/Hydroxyglut_hydro"/>
</dbReference>
<dbReference type="HAMAP" id="MF_00457">
    <property type="entry name" value="UPF0173"/>
    <property type="match status" value="1"/>
</dbReference>
<dbReference type="InterPro" id="IPR050114">
    <property type="entry name" value="UPF0173_UPF0282_UlaG_hydrolase"/>
</dbReference>
<accession>A0A078M063</accession>
<evidence type="ECO:0000259" key="3">
    <source>
        <dbReference type="SMART" id="SM00849"/>
    </source>
</evidence>
<dbReference type="Proteomes" id="UP000044136">
    <property type="component" value="Unassembled WGS sequence"/>
</dbReference>
<evidence type="ECO:0000256" key="1">
    <source>
        <dbReference type="ARBA" id="ARBA00022801"/>
    </source>
</evidence>
<dbReference type="STRING" id="1461582.BN1048_01072"/>
<dbReference type="RefSeq" id="WP_035809206.1">
    <property type="nucleotide sequence ID" value="NZ_CCSE01000001.1"/>
</dbReference>
<dbReference type="InterPro" id="IPR022877">
    <property type="entry name" value="UPF0173"/>
</dbReference>
<sequence length="229" mass="24938">MTVKYHGHAVLSFNNNDTDVIIDPFINGNDLTDLTVDNVKADYIILTHGHNDHVGDTVEIAKNNNATVIAPVELAAYIESQGVENTVGMNVGGEGEYEFGKVKFTHAFHTSSFTDNDGTVHYTGEPMGLILTLGEKKVYVTGDTGLFGDMELIAKRNGPIDICFIPIGDHFTMGIDDAAYAVNELIKPTVVVPVHFNTFPPIKQDPEEFKNKVNTTCQILKPGEAAELS</sequence>
<evidence type="ECO:0000313" key="4">
    <source>
        <dbReference type="EMBL" id="CEA00758.1"/>
    </source>
</evidence>
<proteinExistence type="inferred from homology"/>
<dbReference type="PANTHER" id="PTHR43546:SF3">
    <property type="entry name" value="UPF0173 METAL-DEPENDENT HYDROLASE MJ1163"/>
    <property type="match status" value="1"/>
</dbReference>
<evidence type="ECO:0000313" key="5">
    <source>
        <dbReference type="Proteomes" id="UP000044136"/>
    </source>
</evidence>
<dbReference type="InterPro" id="IPR001279">
    <property type="entry name" value="Metallo-B-lactamas"/>
</dbReference>
<feature type="domain" description="Metallo-beta-lactamase" evidence="3">
    <location>
        <begin position="7"/>
        <end position="195"/>
    </location>
</feature>
<dbReference type="AlphaFoldDB" id="A0A078M063"/>
<dbReference type="PANTHER" id="PTHR43546">
    <property type="entry name" value="UPF0173 METAL-DEPENDENT HYDROLASE MJ1163-RELATED"/>
    <property type="match status" value="1"/>
</dbReference>
<keyword evidence="5" id="KW-1185">Reference proteome</keyword>
<dbReference type="eggNOG" id="COG2220">
    <property type="taxonomic scope" value="Bacteria"/>
</dbReference>
<dbReference type="NCBIfam" id="NF001911">
    <property type="entry name" value="PRK00685.1"/>
    <property type="match status" value="1"/>
</dbReference>
<organism evidence="4 5">
    <name type="scientific">Jeotgalicoccus saudimassiliensis</name>
    <dbReference type="NCBI Taxonomy" id="1461582"/>
    <lineage>
        <taxon>Bacteria</taxon>
        <taxon>Bacillati</taxon>
        <taxon>Bacillota</taxon>
        <taxon>Bacilli</taxon>
        <taxon>Bacillales</taxon>
        <taxon>Staphylococcaceae</taxon>
        <taxon>Jeotgalicoccus</taxon>
    </lineage>
</organism>
<dbReference type="Gene3D" id="3.60.15.10">
    <property type="entry name" value="Ribonuclease Z/Hydroxyacylglutathione hydrolase-like"/>
    <property type="match status" value="1"/>
</dbReference>
<name>A0A078M063_9STAP</name>